<feature type="signal peptide" evidence="3">
    <location>
        <begin position="1"/>
        <end position="43"/>
    </location>
</feature>
<proteinExistence type="predicted"/>
<evidence type="ECO:0000256" key="2">
    <source>
        <dbReference type="SAM" id="Phobius"/>
    </source>
</evidence>
<feature type="compositionally biased region" description="Low complexity" evidence="1">
    <location>
        <begin position="66"/>
        <end position="76"/>
    </location>
</feature>
<dbReference type="EMBL" id="CP071868">
    <property type="protein sequence ID" value="QTE28113.1"/>
    <property type="molecule type" value="Genomic_DNA"/>
</dbReference>
<dbReference type="KEGG" id="psic:J4E96_12000"/>
<dbReference type="AlphaFoldDB" id="A0A8A4ZB57"/>
<feature type="chain" id="PRO_5035318340" evidence="3">
    <location>
        <begin position="44"/>
        <end position="163"/>
    </location>
</feature>
<keyword evidence="3" id="KW-0732">Signal</keyword>
<reference evidence="4" key="1">
    <citation type="submission" date="2021-03" db="EMBL/GenBank/DDBJ databases">
        <title>Pengzhenrongella sicca gen. nov., sp. nov., a new member of suborder Micrococcineae isolated from High-Arctic tundra soil.</title>
        <authorList>
            <person name="Peng F."/>
        </authorList>
    </citation>
    <scope>NUCLEOTIDE SEQUENCE</scope>
    <source>
        <strain evidence="4">LRZ-2</strain>
    </source>
</reference>
<evidence type="ECO:0000313" key="4">
    <source>
        <dbReference type="EMBL" id="QTE28113.1"/>
    </source>
</evidence>
<feature type="region of interest" description="Disordered" evidence="1">
    <location>
        <begin position="52"/>
        <end position="117"/>
    </location>
</feature>
<organism evidence="4 5">
    <name type="scientific">Pengzhenrongella sicca</name>
    <dbReference type="NCBI Taxonomy" id="2819238"/>
    <lineage>
        <taxon>Bacteria</taxon>
        <taxon>Bacillati</taxon>
        <taxon>Actinomycetota</taxon>
        <taxon>Actinomycetes</taxon>
        <taxon>Micrococcales</taxon>
        <taxon>Pengzhenrongella</taxon>
    </lineage>
</organism>
<name>A0A8A4ZB57_9MICO</name>
<keyword evidence="2" id="KW-1133">Transmembrane helix</keyword>
<keyword evidence="2" id="KW-0812">Transmembrane</keyword>
<gene>
    <name evidence="4" type="ORF">J4E96_12000</name>
</gene>
<feature type="transmembrane region" description="Helical" evidence="2">
    <location>
        <begin position="122"/>
        <end position="141"/>
    </location>
</feature>
<keyword evidence="2" id="KW-0472">Membrane</keyword>
<evidence type="ECO:0000256" key="3">
    <source>
        <dbReference type="SAM" id="SignalP"/>
    </source>
</evidence>
<evidence type="ECO:0000256" key="1">
    <source>
        <dbReference type="SAM" id="MobiDB-lite"/>
    </source>
</evidence>
<protein>
    <submittedName>
        <fullName evidence="4">Uncharacterized protein</fullName>
    </submittedName>
</protein>
<sequence length="163" mass="17267">MTTTHAMTRTPRTHPMHPRPVRAVAIVGLATMLTAGLATTATAQLQVAWAPTPTRVSSDADPSDDPMPGMDMPAEDMPAHDVPPEQQPVTEPPGHDMEGMTSPAQDTDADEHESAVSRPRGLVLSTFAAVNAAVLLSAAFVRRRSLARPGRRRVARPSAPTPA</sequence>
<evidence type="ECO:0000313" key="5">
    <source>
        <dbReference type="Proteomes" id="UP000663937"/>
    </source>
</evidence>
<accession>A0A8A4ZB57</accession>
<keyword evidence="5" id="KW-1185">Reference proteome</keyword>
<dbReference type="Proteomes" id="UP000663937">
    <property type="component" value="Chromosome"/>
</dbReference>
<dbReference type="RefSeq" id="WP_227422343.1">
    <property type="nucleotide sequence ID" value="NZ_CP071868.1"/>
</dbReference>